<organism evidence="2 3">
    <name type="scientific">Umbelopsis vinacea</name>
    <dbReference type="NCBI Taxonomy" id="44442"/>
    <lineage>
        <taxon>Eukaryota</taxon>
        <taxon>Fungi</taxon>
        <taxon>Fungi incertae sedis</taxon>
        <taxon>Mucoromycota</taxon>
        <taxon>Mucoromycotina</taxon>
        <taxon>Umbelopsidomycetes</taxon>
        <taxon>Umbelopsidales</taxon>
        <taxon>Umbelopsidaceae</taxon>
        <taxon>Umbelopsis</taxon>
    </lineage>
</organism>
<accession>A0A8H7PWL4</accession>
<comment type="caution">
    <text evidence="2">The sequence shown here is derived from an EMBL/GenBank/DDBJ whole genome shotgun (WGS) entry which is preliminary data.</text>
</comment>
<proteinExistence type="predicted"/>
<keyword evidence="3" id="KW-1185">Reference proteome</keyword>
<evidence type="ECO:0000313" key="3">
    <source>
        <dbReference type="Proteomes" id="UP000612746"/>
    </source>
</evidence>
<evidence type="ECO:0008006" key="4">
    <source>
        <dbReference type="Google" id="ProtNLM"/>
    </source>
</evidence>
<sequence>LGLIACAVVGRLGDLLYHVSMVFGNAVLLDRVATIVPSHLTKRFEIAHYIILAIRLAIGIIDAAIITVSAADNLSCIYQDNIAWGPVYTFYDTFTDLYVTLCITTILIMHVRKVKNVHIATNLNLFIAIGATNILRTIVLMISNLASAVLILIEERQSVIMIAWPVINLLFILLVGYDTDIARLIRRAQGSQSSHLHSSSRTGLAPHADGCEDYSSDKIHSNQSLPVISPHSADNIYQLQPTTHAALSRTPQVDPETGQSSPPIICDEQMFKDLPV</sequence>
<name>A0A8H7PWL4_9FUNG</name>
<protein>
    <recommendedName>
        <fullName evidence="4">Transmembrane protein</fullName>
    </recommendedName>
</protein>
<feature type="transmembrane region" description="Helical" evidence="1">
    <location>
        <begin position="88"/>
        <end position="111"/>
    </location>
</feature>
<feature type="transmembrane region" description="Helical" evidence="1">
    <location>
        <begin position="159"/>
        <end position="177"/>
    </location>
</feature>
<feature type="non-terminal residue" evidence="2">
    <location>
        <position position="1"/>
    </location>
</feature>
<dbReference type="AlphaFoldDB" id="A0A8H7PWL4"/>
<reference evidence="2" key="1">
    <citation type="submission" date="2020-12" db="EMBL/GenBank/DDBJ databases">
        <title>Metabolic potential, ecology and presence of endohyphal bacteria is reflected in genomic diversity of Mucoromycotina.</title>
        <authorList>
            <person name="Muszewska A."/>
            <person name="Okrasinska A."/>
            <person name="Steczkiewicz K."/>
            <person name="Drgas O."/>
            <person name="Orlowska M."/>
            <person name="Perlinska-Lenart U."/>
            <person name="Aleksandrzak-Piekarczyk T."/>
            <person name="Szatraj K."/>
            <person name="Zielenkiewicz U."/>
            <person name="Pilsyk S."/>
            <person name="Malc E."/>
            <person name="Mieczkowski P."/>
            <person name="Kruszewska J.S."/>
            <person name="Biernat P."/>
            <person name="Pawlowska J."/>
        </authorList>
    </citation>
    <scope>NUCLEOTIDE SEQUENCE</scope>
    <source>
        <strain evidence="2">WA0000051536</strain>
    </source>
</reference>
<dbReference type="OrthoDB" id="2417381at2759"/>
<keyword evidence="1" id="KW-0812">Transmembrane</keyword>
<feature type="transmembrane region" description="Helical" evidence="1">
    <location>
        <begin position="46"/>
        <end position="68"/>
    </location>
</feature>
<feature type="transmembrane region" description="Helical" evidence="1">
    <location>
        <begin position="15"/>
        <end position="34"/>
    </location>
</feature>
<dbReference type="EMBL" id="JAEPRA010000008">
    <property type="protein sequence ID" value="KAG2181593.1"/>
    <property type="molecule type" value="Genomic_DNA"/>
</dbReference>
<dbReference type="Proteomes" id="UP000612746">
    <property type="component" value="Unassembled WGS sequence"/>
</dbReference>
<feature type="transmembrane region" description="Helical" evidence="1">
    <location>
        <begin position="123"/>
        <end position="153"/>
    </location>
</feature>
<evidence type="ECO:0000313" key="2">
    <source>
        <dbReference type="EMBL" id="KAG2181593.1"/>
    </source>
</evidence>
<gene>
    <name evidence="2" type="ORF">INT44_008408</name>
</gene>
<keyword evidence="1" id="KW-0472">Membrane</keyword>
<evidence type="ECO:0000256" key="1">
    <source>
        <dbReference type="SAM" id="Phobius"/>
    </source>
</evidence>
<keyword evidence="1" id="KW-1133">Transmembrane helix</keyword>